<protein>
    <submittedName>
        <fullName evidence="2">Uncharacterized protein</fullName>
    </submittedName>
</protein>
<evidence type="ECO:0000256" key="1">
    <source>
        <dbReference type="SAM" id="MobiDB-lite"/>
    </source>
</evidence>
<feature type="compositionally biased region" description="Low complexity" evidence="1">
    <location>
        <begin position="21"/>
        <end position="45"/>
    </location>
</feature>
<feature type="compositionally biased region" description="Basic and acidic residues" evidence="1">
    <location>
        <begin position="123"/>
        <end position="133"/>
    </location>
</feature>
<reference evidence="2" key="1">
    <citation type="submission" date="2020-02" db="EMBL/GenBank/DDBJ databases">
        <authorList>
            <person name="Meier V. D."/>
        </authorList>
    </citation>
    <scope>NUCLEOTIDE SEQUENCE</scope>
    <source>
        <strain evidence="2">AVDCRST_MAG73</strain>
    </source>
</reference>
<feature type="non-terminal residue" evidence="2">
    <location>
        <position position="1"/>
    </location>
</feature>
<name>A0A6J4U8K5_9BACT</name>
<feature type="region of interest" description="Disordered" evidence="1">
    <location>
        <begin position="1"/>
        <end position="197"/>
    </location>
</feature>
<feature type="compositionally biased region" description="Basic and acidic residues" evidence="1">
    <location>
        <begin position="102"/>
        <end position="114"/>
    </location>
</feature>
<gene>
    <name evidence="2" type="ORF">AVDCRST_MAG73-1994</name>
</gene>
<proteinExistence type="predicted"/>
<feature type="non-terminal residue" evidence="2">
    <location>
        <position position="197"/>
    </location>
</feature>
<dbReference type="AlphaFoldDB" id="A0A6J4U8K5"/>
<sequence length="197" mass="21374">GARTTAVGSGDRGRSEAGGVAARRALRLSLRPPQRLPARPRPAAGRSRRRQPHGLRPGEAVLHRPRRDRGGALDLGRGPGPVGRLFPRPQGQGGLRHAAQRGADRGREPRRPDPRPAGAAGRQPDHQRPDPDPIRGPTRSAGGRGDRHRRPLEPQPGRDRDRRPPRLRFAQHLVRGPRGEPLPALRVGRDAGGGRLL</sequence>
<accession>A0A6J4U8K5</accession>
<evidence type="ECO:0000313" key="2">
    <source>
        <dbReference type="EMBL" id="CAA9541625.1"/>
    </source>
</evidence>
<organism evidence="2">
    <name type="scientific">uncultured Thermomicrobiales bacterium</name>
    <dbReference type="NCBI Taxonomy" id="1645740"/>
    <lineage>
        <taxon>Bacteria</taxon>
        <taxon>Pseudomonadati</taxon>
        <taxon>Thermomicrobiota</taxon>
        <taxon>Thermomicrobia</taxon>
        <taxon>Thermomicrobiales</taxon>
        <taxon>environmental samples</taxon>
    </lineage>
</organism>
<dbReference type="EMBL" id="CADCWE010000125">
    <property type="protein sequence ID" value="CAA9541625.1"/>
    <property type="molecule type" value="Genomic_DNA"/>
</dbReference>